<dbReference type="OrthoDB" id="2004788at2"/>
<protein>
    <submittedName>
        <fullName evidence="4">DUF2510 domain-containing protein</fullName>
    </submittedName>
</protein>
<dbReference type="InterPro" id="IPR018929">
    <property type="entry name" value="DUF2510"/>
</dbReference>
<feature type="domain" description="DUF2510" evidence="3">
    <location>
        <begin position="5"/>
        <end position="35"/>
    </location>
</feature>
<proteinExistence type="predicted"/>
<keyword evidence="2" id="KW-0472">Membrane</keyword>
<sequence>MSAQPGWYQDPEGPAGQARYWDGNRWAPAPGAPTPGSEPDGPRRPAWLVPAVVVLVSAVLVGLGVWQLGPLLFSDGDPAPAPTATSSEGTSPQATTPVQEPTQVGELDCVAASSSNFDSGPELRVAGIVVPFGVHDEWGFRFDSSQWTWLHDLHAWGTVDIEPRGEQWAAGIVVGRLEAGSGFGEPRQAAEAMVECLLSHGPFNTGEQMEISESGAVTVDGMPGWSMTMAYPEEGEYGATTIRVLALDSGQEGSLAGVIGFHPQGHPGTEAAVEELLGGIVAQ</sequence>
<dbReference type="Pfam" id="PF10708">
    <property type="entry name" value="DUF2510"/>
    <property type="match status" value="1"/>
</dbReference>
<dbReference type="Proteomes" id="UP000317638">
    <property type="component" value="Unassembled WGS sequence"/>
</dbReference>
<dbReference type="EMBL" id="VKKG01000001">
    <property type="protein sequence ID" value="TRY19922.1"/>
    <property type="molecule type" value="Genomic_DNA"/>
</dbReference>
<keyword evidence="5" id="KW-1185">Reference proteome</keyword>
<feature type="transmembrane region" description="Helical" evidence="2">
    <location>
        <begin position="47"/>
        <end position="66"/>
    </location>
</feature>
<evidence type="ECO:0000313" key="5">
    <source>
        <dbReference type="Proteomes" id="UP000317638"/>
    </source>
</evidence>
<gene>
    <name evidence="4" type="ORF">FOJ82_03310</name>
</gene>
<keyword evidence="2" id="KW-0812">Transmembrane</keyword>
<feature type="region of interest" description="Disordered" evidence="1">
    <location>
        <begin position="1"/>
        <end position="42"/>
    </location>
</feature>
<feature type="compositionally biased region" description="Polar residues" evidence="1">
    <location>
        <begin position="83"/>
        <end position="101"/>
    </location>
</feature>
<feature type="region of interest" description="Disordered" evidence="1">
    <location>
        <begin position="79"/>
        <end position="101"/>
    </location>
</feature>
<reference evidence="4 5" key="1">
    <citation type="submission" date="2019-07" db="EMBL/GenBank/DDBJ databases">
        <authorList>
            <person name="Zhou L.-Y."/>
        </authorList>
    </citation>
    <scope>NUCLEOTIDE SEQUENCE [LARGE SCALE GENOMIC DNA]</scope>
    <source>
        <strain evidence="4 5">YIM 101269</strain>
    </source>
</reference>
<evidence type="ECO:0000313" key="4">
    <source>
        <dbReference type="EMBL" id="TRY19922.1"/>
    </source>
</evidence>
<keyword evidence="2" id="KW-1133">Transmembrane helix</keyword>
<dbReference type="AlphaFoldDB" id="A0A553K5J9"/>
<name>A0A553K5J9_9ACTN</name>
<evidence type="ECO:0000256" key="1">
    <source>
        <dbReference type="SAM" id="MobiDB-lite"/>
    </source>
</evidence>
<evidence type="ECO:0000259" key="3">
    <source>
        <dbReference type="Pfam" id="PF10708"/>
    </source>
</evidence>
<dbReference type="RefSeq" id="WP_143937006.1">
    <property type="nucleotide sequence ID" value="NZ_VKKG01000001.1"/>
</dbReference>
<comment type="caution">
    <text evidence="4">The sequence shown here is derived from an EMBL/GenBank/DDBJ whole genome shotgun (WGS) entry which is preliminary data.</text>
</comment>
<organism evidence="4 5">
    <name type="scientific">Tessaracoccus rhinocerotis</name>
    <dbReference type="NCBI Taxonomy" id="1689449"/>
    <lineage>
        <taxon>Bacteria</taxon>
        <taxon>Bacillati</taxon>
        <taxon>Actinomycetota</taxon>
        <taxon>Actinomycetes</taxon>
        <taxon>Propionibacteriales</taxon>
        <taxon>Propionibacteriaceae</taxon>
        <taxon>Tessaracoccus</taxon>
    </lineage>
</organism>
<evidence type="ECO:0000256" key="2">
    <source>
        <dbReference type="SAM" id="Phobius"/>
    </source>
</evidence>
<accession>A0A553K5J9</accession>